<dbReference type="Proteomes" id="UP000248889">
    <property type="component" value="Unassembled WGS sequence"/>
</dbReference>
<dbReference type="RefSeq" id="WP_111500794.1">
    <property type="nucleotide sequence ID" value="NZ_QKYN01000040.1"/>
</dbReference>
<sequence>MTTSPPVIAVFTRTTGYRHDSIPAAVAAFEELGAANGLTVLHTEDPVVLTRALENGGCAVAVFASTSGDVLDDDARRALERQVRGGGGFLALHSAAGTEPGWPFYAELLGGVRFDGHPELQPATVTVEDHAHPATAHLPARWTWTDEWYDFTANPRPGVRVLASVDELGYHGGRMGADHPLVWCHTLDAGRCLVTALGHTGDAYQDPAFRAHLLGALSWAGRLR</sequence>
<dbReference type="Pfam" id="PF06283">
    <property type="entry name" value="ThuA"/>
    <property type="match status" value="1"/>
</dbReference>
<dbReference type="InterPro" id="IPR029062">
    <property type="entry name" value="Class_I_gatase-like"/>
</dbReference>
<evidence type="ECO:0000313" key="3">
    <source>
        <dbReference type="Proteomes" id="UP000248889"/>
    </source>
</evidence>
<gene>
    <name evidence="2" type="ORF">DN069_11365</name>
</gene>
<comment type="caution">
    <text evidence="2">The sequence shown here is derived from an EMBL/GenBank/DDBJ whole genome shotgun (WGS) entry which is preliminary data.</text>
</comment>
<dbReference type="SUPFAM" id="SSF52317">
    <property type="entry name" value="Class I glutamine amidotransferase-like"/>
    <property type="match status" value="1"/>
</dbReference>
<dbReference type="AlphaFoldDB" id="A0A2X0J5H5"/>
<proteinExistence type="predicted"/>
<accession>A0A2X0J5H5</accession>
<organism evidence="2 3">
    <name type="scientific">Streptacidiphilus pinicola</name>
    <dbReference type="NCBI Taxonomy" id="2219663"/>
    <lineage>
        <taxon>Bacteria</taxon>
        <taxon>Bacillati</taxon>
        <taxon>Actinomycetota</taxon>
        <taxon>Actinomycetes</taxon>
        <taxon>Kitasatosporales</taxon>
        <taxon>Streptomycetaceae</taxon>
        <taxon>Streptacidiphilus</taxon>
    </lineage>
</organism>
<reference evidence="2 3" key="1">
    <citation type="submission" date="2018-06" db="EMBL/GenBank/DDBJ databases">
        <title>Streptacidiphilus pinicola sp. nov., isolated from pine grove soil.</title>
        <authorList>
            <person name="Roh S.G."/>
            <person name="Park S."/>
            <person name="Kim M.-K."/>
            <person name="Yun B.-R."/>
            <person name="Park J."/>
            <person name="Kim M.J."/>
            <person name="Kim Y.S."/>
            <person name="Kim S.B."/>
        </authorList>
    </citation>
    <scope>NUCLEOTIDE SEQUENCE [LARGE SCALE GENOMIC DNA]</scope>
    <source>
        <strain evidence="2 3">MMS16-CNU450</strain>
    </source>
</reference>
<dbReference type="OrthoDB" id="9816308at2"/>
<dbReference type="Gene3D" id="3.40.50.880">
    <property type="match status" value="1"/>
</dbReference>
<dbReference type="PANTHER" id="PTHR40469:SF2">
    <property type="entry name" value="GALACTOSE-BINDING DOMAIN-LIKE SUPERFAMILY PROTEIN"/>
    <property type="match status" value="1"/>
</dbReference>
<dbReference type="EMBL" id="QKYN01000040">
    <property type="protein sequence ID" value="RAG85526.1"/>
    <property type="molecule type" value="Genomic_DNA"/>
</dbReference>
<evidence type="ECO:0000313" key="2">
    <source>
        <dbReference type="EMBL" id="RAG85526.1"/>
    </source>
</evidence>
<evidence type="ECO:0000259" key="1">
    <source>
        <dbReference type="Pfam" id="PF06283"/>
    </source>
</evidence>
<keyword evidence="3" id="KW-1185">Reference proteome</keyword>
<name>A0A2X0J5H5_9ACTN</name>
<protein>
    <submittedName>
        <fullName evidence="2">ThuA domain-containing protein</fullName>
    </submittedName>
</protein>
<feature type="domain" description="ThuA-like" evidence="1">
    <location>
        <begin position="8"/>
        <end position="220"/>
    </location>
</feature>
<dbReference type="InterPro" id="IPR029010">
    <property type="entry name" value="ThuA-like"/>
</dbReference>
<dbReference type="PANTHER" id="PTHR40469">
    <property type="entry name" value="SECRETED GLYCOSYL HYDROLASE"/>
    <property type="match status" value="1"/>
</dbReference>